<accession>A0ACC1PCM4</accession>
<comment type="caution">
    <text evidence="1">The sequence shown here is derived from an EMBL/GenBank/DDBJ whole genome shotgun (WGS) entry which is preliminary data.</text>
</comment>
<keyword evidence="2" id="KW-1185">Reference proteome</keyword>
<dbReference type="Proteomes" id="UP001144978">
    <property type="component" value="Unassembled WGS sequence"/>
</dbReference>
<evidence type="ECO:0000313" key="1">
    <source>
        <dbReference type="EMBL" id="KAJ2990191.1"/>
    </source>
</evidence>
<protein>
    <submittedName>
        <fullName evidence="1">Uncharacterized protein</fullName>
    </submittedName>
</protein>
<dbReference type="EMBL" id="JANSHE010002669">
    <property type="protein sequence ID" value="KAJ2990191.1"/>
    <property type="molecule type" value="Genomic_DNA"/>
</dbReference>
<sequence length="751" mass="80777">MPARTPSRASTASMASMTSMGSMGSIGSLSRSAPPTLSGARPNTAPANQQRFFRSRASSRASLASAASGLSADYCDTPSLTMSPGPSASDVSVALSADEMGVLCGTPPGGRVEFQINDVPVGVLALPAQAYKGKGKERAVEYAVAVHEAEGAPWMRVPMTGSPTPSGVSSDSIVDPTKSPNIIRPNGADVWTVGSVQTIRWSNAGLDITNEQGRVILGYNDPITGRTNEYLVQPLADGFRLADKVVNIVTPEVPSGDFYYIVLLGNADNASPIFSIVNPASPQENIQNVTFPTLLSIGSAPAATVSHSSTSSLALPASSLSSLSTSGPSPSSTSGTSGECGQRKAGALKWLLSAVLSLSHSLFQILQLCATFSKMQFVKSPPIPLHFDIMFPAEDYEKYKPGGYHPVIIGDTFDKDMSLPVHHRRYRVVHKLGYGSYGTVWLANDSHTRKYIALKVSMALDASASNAVGAREAHFLRSFAAAQRRAHPTHVVELYEDFQIQGPNGRHQIIVTEVVVPVRDILNLGPTMKWRKAAAKNLILGVAEVRRAGVKHGDLHIRNMGVAFPEHACEDDGDVLQELSPYDIIMVLPIDPAQKTASLPRYMLNHCDLSPLWRKICKTASGPDVKIFDFGGARNVNETAGPVQCAAGACAPEVALAHIALKQPTVEWEPPADIWALGLMIFEILTGAALQSSSVPHRWETVWQSRYRDIEGFDTSPEAVAKHWDWMRQRLCARLEDDAEAECQCFKRRGS</sequence>
<proteinExistence type="predicted"/>
<evidence type="ECO:0000313" key="2">
    <source>
        <dbReference type="Proteomes" id="UP001144978"/>
    </source>
</evidence>
<name>A0ACC1PCM4_9APHY</name>
<organism evidence="1 2">
    <name type="scientific">Trametes sanguinea</name>
    <dbReference type="NCBI Taxonomy" id="158606"/>
    <lineage>
        <taxon>Eukaryota</taxon>
        <taxon>Fungi</taxon>
        <taxon>Dikarya</taxon>
        <taxon>Basidiomycota</taxon>
        <taxon>Agaricomycotina</taxon>
        <taxon>Agaricomycetes</taxon>
        <taxon>Polyporales</taxon>
        <taxon>Polyporaceae</taxon>
        <taxon>Trametes</taxon>
    </lineage>
</organism>
<reference evidence="1" key="1">
    <citation type="submission" date="2022-08" db="EMBL/GenBank/DDBJ databases">
        <title>Genome Sequence of Pycnoporus sanguineus.</title>
        <authorList>
            <person name="Buettner E."/>
        </authorList>
    </citation>
    <scope>NUCLEOTIDE SEQUENCE</scope>
    <source>
        <strain evidence="1">CG-C14</strain>
    </source>
</reference>
<gene>
    <name evidence="1" type="ORF">NUW54_g8547</name>
</gene>